<accession>A0A940X977</accession>
<comment type="caution">
    <text evidence="2">The sequence shown here is derived from an EMBL/GenBank/DDBJ whole genome shotgun (WGS) entry which is preliminary data.</text>
</comment>
<gene>
    <name evidence="2" type="ORF">J3495_05605</name>
</gene>
<protein>
    <submittedName>
        <fullName evidence="2">Uncharacterized protein</fullName>
    </submittedName>
</protein>
<keyword evidence="3" id="KW-1185">Reference proteome</keyword>
<proteinExistence type="predicted"/>
<reference evidence="2 3" key="1">
    <citation type="submission" date="2021-03" db="EMBL/GenBank/DDBJ databases">
        <title>Flavobacterium Flabelliformis Sp. Nov. And Flavobacterium Geliluteum Sp. Nov., Two Novel Multidrug Resistant Psychrophilic Species Isolated From Antarctica.</title>
        <authorList>
            <person name="Kralova S."/>
            <person name="Busse H.J."/>
            <person name="Bezdicek M."/>
            <person name="Nykrynova M."/>
            <person name="Kroupova E."/>
            <person name="Krsek D."/>
            <person name="Sedlacek I."/>
        </authorList>
    </citation>
    <scope>NUCLEOTIDE SEQUENCE [LARGE SCALE GENOMIC DNA]</scope>
    <source>
        <strain evidence="2 3">P7388</strain>
    </source>
</reference>
<feature type="transmembrane region" description="Helical" evidence="1">
    <location>
        <begin position="131"/>
        <end position="156"/>
    </location>
</feature>
<organism evidence="2 3">
    <name type="scientific">Flavobacterium geliluteum</name>
    <dbReference type="NCBI Taxonomy" id="2816120"/>
    <lineage>
        <taxon>Bacteria</taxon>
        <taxon>Pseudomonadati</taxon>
        <taxon>Bacteroidota</taxon>
        <taxon>Flavobacteriia</taxon>
        <taxon>Flavobacteriales</taxon>
        <taxon>Flavobacteriaceae</taxon>
        <taxon>Flavobacterium</taxon>
    </lineage>
</organism>
<feature type="transmembrane region" description="Helical" evidence="1">
    <location>
        <begin position="42"/>
        <end position="66"/>
    </location>
</feature>
<keyword evidence="1" id="KW-0472">Membrane</keyword>
<dbReference type="Proteomes" id="UP000675047">
    <property type="component" value="Unassembled WGS sequence"/>
</dbReference>
<evidence type="ECO:0000313" key="2">
    <source>
        <dbReference type="EMBL" id="MBP4137556.1"/>
    </source>
</evidence>
<evidence type="ECO:0000313" key="3">
    <source>
        <dbReference type="Proteomes" id="UP000675047"/>
    </source>
</evidence>
<dbReference type="EMBL" id="JAGFBV010000006">
    <property type="protein sequence ID" value="MBP4137556.1"/>
    <property type="molecule type" value="Genomic_DNA"/>
</dbReference>
<feature type="transmembrane region" description="Helical" evidence="1">
    <location>
        <begin position="7"/>
        <end position="22"/>
    </location>
</feature>
<dbReference type="RefSeq" id="WP_210665587.1">
    <property type="nucleotide sequence ID" value="NZ_JAGFBV010000006.1"/>
</dbReference>
<sequence>MNRLTKEIIWSVVLLIISYLAYNPNLVFPNKETTVDINIHDTYFVIESTNILILTILFVFFFTYLVRMIITRFRIITINSIFLLSNLLMIVLIAQVIKIIKIFTIEAGITIYPPLSAPPQIHRDNAFETLFYFFVIAEIIVVATFIFSSLKTIAILKRAIKTK</sequence>
<keyword evidence="1" id="KW-1133">Transmembrane helix</keyword>
<evidence type="ECO:0000256" key="1">
    <source>
        <dbReference type="SAM" id="Phobius"/>
    </source>
</evidence>
<dbReference type="AlphaFoldDB" id="A0A940X977"/>
<keyword evidence="1" id="KW-0812">Transmembrane</keyword>
<name>A0A940X977_9FLAO</name>